<name>A0AAW1LE47_SAPOF</name>
<dbReference type="SUPFAM" id="SSF50494">
    <property type="entry name" value="Trypsin-like serine proteases"/>
    <property type="match status" value="1"/>
</dbReference>
<dbReference type="AlphaFoldDB" id="A0AAW1LE47"/>
<dbReference type="InterPro" id="IPR001478">
    <property type="entry name" value="PDZ"/>
</dbReference>
<comment type="caution">
    <text evidence="2">The sequence shown here is derived from an EMBL/GenBank/DDBJ whole genome shotgun (WGS) entry which is preliminary data.</text>
</comment>
<accession>A0AAW1LE47</accession>
<evidence type="ECO:0000313" key="3">
    <source>
        <dbReference type="Proteomes" id="UP001443914"/>
    </source>
</evidence>
<dbReference type="InterPro" id="IPR036034">
    <property type="entry name" value="PDZ_sf"/>
</dbReference>
<dbReference type="Pfam" id="PF13180">
    <property type="entry name" value="PDZ_2"/>
    <property type="match status" value="1"/>
</dbReference>
<keyword evidence="3" id="KW-1185">Reference proteome</keyword>
<dbReference type="InterPro" id="IPR009003">
    <property type="entry name" value="Peptidase_S1_PA"/>
</dbReference>
<sequence length="363" mass="40471">MSFSKPTKRQDTPQTKAVILKASPSIVGLVTHDVPDDMSDIKYAEGTVCKFVFRGCGIILDSCLDTSTTTTAATYASTILAPAVLFKRTNDIQPSQVECDVYVSGGKVYKGQLLVCDFHYNLAAIRIQSDSILKPAIFRALNDVSSINIDSSDHPQAPFQLRRHTNLFKVQSGTKIMILHSSFYPSFSVIGDSGVFRSFHYYRHSCKELYWVDCANIAEKHSGAIINFSGECLGIMFDNSSFLPSNFIPRWWNNYTTKGELCRPWVGVEISNLSDSRLSFLEEIRNTFSDLGTGVVVTKVEKDSPAYSSGLQLKDVIVKCDVKEVESKIEFFERIWDSAGNSVKLTILRATDRQPLELHLSIG</sequence>
<dbReference type="Proteomes" id="UP001443914">
    <property type="component" value="Unassembled WGS sequence"/>
</dbReference>
<gene>
    <name evidence="2" type="ORF">RND81_04G138000</name>
</gene>
<evidence type="ECO:0000259" key="1">
    <source>
        <dbReference type="SMART" id="SM00228"/>
    </source>
</evidence>
<dbReference type="EMBL" id="JBDFQZ010000004">
    <property type="protein sequence ID" value="KAK9734413.1"/>
    <property type="molecule type" value="Genomic_DNA"/>
</dbReference>
<dbReference type="PANTHER" id="PTHR47389:SF4">
    <property type="entry name" value="OS09G0436400 PROTEIN"/>
    <property type="match status" value="1"/>
</dbReference>
<reference evidence="2 3" key="1">
    <citation type="submission" date="2024-03" db="EMBL/GenBank/DDBJ databases">
        <title>WGS assembly of Saponaria officinalis var. Norfolk2.</title>
        <authorList>
            <person name="Jenkins J."/>
            <person name="Shu S."/>
            <person name="Grimwood J."/>
            <person name="Barry K."/>
            <person name="Goodstein D."/>
            <person name="Schmutz J."/>
            <person name="Leebens-Mack J."/>
            <person name="Osbourn A."/>
        </authorList>
    </citation>
    <scope>NUCLEOTIDE SEQUENCE [LARGE SCALE GENOMIC DNA]</scope>
    <source>
        <strain evidence="3">cv. Norfolk2</strain>
        <strain evidence="2">JIC</strain>
        <tissue evidence="2">Leaf</tissue>
    </source>
</reference>
<protein>
    <recommendedName>
        <fullName evidence="1">PDZ domain-containing protein</fullName>
    </recommendedName>
</protein>
<dbReference type="PANTHER" id="PTHR47389">
    <property type="entry name" value="OS09G0436400 PROTEIN"/>
    <property type="match status" value="1"/>
</dbReference>
<evidence type="ECO:0000313" key="2">
    <source>
        <dbReference type="EMBL" id="KAK9734412.1"/>
    </source>
</evidence>
<organism evidence="2 3">
    <name type="scientific">Saponaria officinalis</name>
    <name type="common">Common soapwort</name>
    <name type="synonym">Lychnis saponaria</name>
    <dbReference type="NCBI Taxonomy" id="3572"/>
    <lineage>
        <taxon>Eukaryota</taxon>
        <taxon>Viridiplantae</taxon>
        <taxon>Streptophyta</taxon>
        <taxon>Embryophyta</taxon>
        <taxon>Tracheophyta</taxon>
        <taxon>Spermatophyta</taxon>
        <taxon>Magnoliopsida</taxon>
        <taxon>eudicotyledons</taxon>
        <taxon>Gunneridae</taxon>
        <taxon>Pentapetalae</taxon>
        <taxon>Caryophyllales</taxon>
        <taxon>Caryophyllaceae</taxon>
        <taxon>Caryophylleae</taxon>
        <taxon>Saponaria</taxon>
    </lineage>
</organism>
<proteinExistence type="predicted"/>
<dbReference type="SUPFAM" id="SSF50156">
    <property type="entry name" value="PDZ domain-like"/>
    <property type="match status" value="1"/>
</dbReference>
<dbReference type="SMART" id="SM00228">
    <property type="entry name" value="PDZ"/>
    <property type="match status" value="1"/>
</dbReference>
<dbReference type="Gene3D" id="2.30.42.10">
    <property type="match status" value="1"/>
</dbReference>
<dbReference type="EMBL" id="JBDFQZ010000004">
    <property type="protein sequence ID" value="KAK9734412.1"/>
    <property type="molecule type" value="Genomic_DNA"/>
</dbReference>
<feature type="domain" description="PDZ" evidence="1">
    <location>
        <begin position="264"/>
        <end position="351"/>
    </location>
</feature>